<dbReference type="Pfam" id="PF20698">
    <property type="entry name" value="PIN-TPR-GreABC"/>
    <property type="match status" value="1"/>
</dbReference>
<dbReference type="EMBL" id="CP042810">
    <property type="protein sequence ID" value="QEE86920.1"/>
    <property type="molecule type" value="Genomic_DNA"/>
</dbReference>
<gene>
    <name evidence="3" type="ORF">EOV40_014545</name>
</gene>
<dbReference type="SUPFAM" id="SSF48452">
    <property type="entry name" value="TPR-like"/>
    <property type="match status" value="2"/>
</dbReference>
<dbReference type="RefSeq" id="WP_128106456.1">
    <property type="nucleotide sequence ID" value="NZ_CP042810.1"/>
</dbReference>
<sequence length="1323" mass="146914">MASSTIINIPTDDKVFESNCIQLFAGLLNDPNVKFVGTRGKKQFGLDLIGKRDRDPGQPVGIQCKLVTRGAKLTETTIRKEVDQAMSIEPALTEFYIVTTATDEAAYDFLATKLAQEQAKLGRTVDIQVWGWDTLQEKIRNDPKALAAFDPDYSASTNRLLELGSETLSGQAEIRAQNDQTLQYLAEIRTTIAIGPIDTARSAFDQHLDAQIDQYRDMLNAGRPRTALELLQALDSTLNEKNAVSIRARVKVNIAIARMKLGDEIDAAPLLDEAYALNPTDPRSRANRILSLTIQGDLAGAWTFAEDTLAEDASNVGAAGLAFQVAAMDSVERDPMAIVSPDLLDDHNVRIHRINYLRQKGTPGSWWTLAAETLERFPQDGNSIRMAGDALVDEALSGDVVERLGRVPVDRRIKLREGSELLQRHWDEVRHFEHAAEPDWCMVGYNLVTAYRALGDLEQAKRIADQVLATGTKDPDAALAAAWVAIDLEEFAEAKRLLRSALLPDNAVLPLLVALSNLHEWAEVVKEATNERRERLPIPARQLFDVLVFRARHAGKMGANLDEDVEQLLERWPLGVGAHIAVADIYRIARPEALGAMAEKTRSLITPATSYSDRVMFAQLSLLREAWEDIIGVLDGFVGVDRPSEPLAWLAHAFANAPTQARTSPFYQSLAPQVIALPLYARLAGAAEYNRGDLGTAEHYLRSAISAMPSDLRAILLLSRTLVRANKEDEARDLVAGINDDTADGSPNDLMRLAYWHRRAGETMRALRLAYRVAATNRHDENIVSSYPSIILMNEALPSPIGRAGPAQTDFWFDLEGLDGARDVTGIIGDEEIVGIDRFALDHPLAVALMGKSVNEVIEIPAKIGVSKRYRIKELKHKYIWLLHDIMAKHAAQFPDARSLFEMSIKDGDIQPILDVVRSLQDKDGVVAAIYTSHPIPLAAIAASSNRSVLQLAEYLTRTGTNLRTCIGATDEYKEATMFVRQARGKGVALDTLTLWQLHELGHLQAAKDYFGRLCIARSTMDEMIELRAKIESNRGREFMTMSFDGEQACRQVHSPEETEKRLEWVNAIIKDLHDLCDILPVDGSLDVRLDKLLDNFGSKEIFDPINLARTADVIILSEDLNLRQYAASQGVKGGAWLQVVLNVFAKDGQITRDQYLVGVGMLGAMRHGHLSLDAQTLLQMLALEDPRAFALFNAAIQFIGGLNAHMPSHIAISVDTMRGVWRLNLPSWQQSRAISRLLAQLVRSRSDDWKAVLHIIDAELAKYARAGDHLAQRARDYLADWIKGHFYDLAEIRSKERAIASVKPRRRTKRTKVSRPKKVGRG</sequence>
<keyword evidence="3" id="KW-0614">Plasmid</keyword>
<protein>
    <submittedName>
        <fullName evidence="3">Tetratricopeptide repeat protein</fullName>
    </submittedName>
</protein>
<evidence type="ECO:0000313" key="3">
    <source>
        <dbReference type="EMBL" id="QEE86920.1"/>
    </source>
</evidence>
<dbReference type="InterPro" id="IPR011990">
    <property type="entry name" value="TPR-like_helical_dom_sf"/>
</dbReference>
<geneLocation type="plasmid" evidence="3 4">
    <name>unnamed2</name>
</geneLocation>
<dbReference type="Proteomes" id="UP000287027">
    <property type="component" value="Plasmid unnamed2"/>
</dbReference>
<evidence type="ECO:0000256" key="1">
    <source>
        <dbReference type="SAM" id="MobiDB-lite"/>
    </source>
</evidence>
<proteinExistence type="predicted"/>
<organism evidence="3 4">
    <name type="scientific">Acetobacter oryzoeni</name>
    <dbReference type="NCBI Taxonomy" id="2500548"/>
    <lineage>
        <taxon>Bacteria</taxon>
        <taxon>Pseudomonadati</taxon>
        <taxon>Pseudomonadota</taxon>
        <taxon>Alphaproteobacteria</taxon>
        <taxon>Acetobacterales</taxon>
        <taxon>Acetobacteraceae</taxon>
        <taxon>Acetobacter</taxon>
    </lineage>
</organism>
<feature type="domain" description="PIN" evidence="2">
    <location>
        <begin position="990"/>
        <end position="1129"/>
    </location>
</feature>
<evidence type="ECO:0000313" key="4">
    <source>
        <dbReference type="Proteomes" id="UP000287027"/>
    </source>
</evidence>
<evidence type="ECO:0000259" key="2">
    <source>
        <dbReference type="Pfam" id="PF20698"/>
    </source>
</evidence>
<feature type="region of interest" description="Disordered" evidence="1">
    <location>
        <begin position="1302"/>
        <end position="1323"/>
    </location>
</feature>
<dbReference type="InterPro" id="IPR048987">
    <property type="entry name" value="PIN-TPR-GreABC"/>
</dbReference>
<feature type="compositionally biased region" description="Basic residues" evidence="1">
    <location>
        <begin position="1304"/>
        <end position="1323"/>
    </location>
</feature>
<dbReference type="Gene3D" id="1.25.40.10">
    <property type="entry name" value="Tetratricopeptide repeat domain"/>
    <property type="match status" value="3"/>
</dbReference>
<accession>A0A5B9GRD9</accession>
<reference evidence="3 4" key="1">
    <citation type="submission" date="2019-08" db="EMBL/GenBank/DDBJ databases">
        <title>Acetobacter oryzioeni sp. nov., isolated from Korean rice wine vinegar.</title>
        <authorList>
            <person name="Baek J.H."/>
            <person name="Kim K.H."/>
            <person name="Jeon C.O."/>
            <person name="Han D.M."/>
        </authorList>
    </citation>
    <scope>NUCLEOTIDE SEQUENCE [LARGE SCALE GENOMIC DNA]</scope>
    <source>
        <strain evidence="3 4">B6</strain>
        <plasmid evidence="3 4">unnamed2</plasmid>
    </source>
</reference>
<keyword evidence="4" id="KW-1185">Reference proteome</keyword>
<dbReference type="Pfam" id="PF14559">
    <property type="entry name" value="TPR_19"/>
    <property type="match status" value="1"/>
</dbReference>
<dbReference type="KEGG" id="aoy:EOV40_014545"/>
<name>A0A5B9GRD9_9PROT</name>